<organism evidence="3 4">
    <name type="scientific">Serendipita indica (strain DSM 11827)</name>
    <name type="common">Root endophyte fungus</name>
    <name type="synonym">Piriformospora indica</name>
    <dbReference type="NCBI Taxonomy" id="1109443"/>
    <lineage>
        <taxon>Eukaryota</taxon>
        <taxon>Fungi</taxon>
        <taxon>Dikarya</taxon>
        <taxon>Basidiomycota</taxon>
        <taxon>Agaricomycotina</taxon>
        <taxon>Agaricomycetes</taxon>
        <taxon>Sebacinales</taxon>
        <taxon>Serendipitaceae</taxon>
        <taxon>Serendipita</taxon>
    </lineage>
</organism>
<dbReference type="Proteomes" id="UP000007148">
    <property type="component" value="Unassembled WGS sequence"/>
</dbReference>
<reference evidence="3 4" key="1">
    <citation type="journal article" date="2011" name="PLoS Pathog.">
        <title>Endophytic Life Strategies Decoded by Genome and Transcriptome Analyses of the Mutualistic Root Symbiont Piriformospora indica.</title>
        <authorList>
            <person name="Zuccaro A."/>
            <person name="Lahrmann U."/>
            <person name="Guldener U."/>
            <person name="Langen G."/>
            <person name="Pfiffi S."/>
            <person name="Biedenkopf D."/>
            <person name="Wong P."/>
            <person name="Samans B."/>
            <person name="Grimm C."/>
            <person name="Basiewicz M."/>
            <person name="Murat C."/>
            <person name="Martin F."/>
            <person name="Kogel K.H."/>
        </authorList>
    </citation>
    <scope>NUCLEOTIDE SEQUENCE [LARGE SCALE GENOMIC DNA]</scope>
    <source>
        <strain evidence="3 4">DSM 11827</strain>
    </source>
</reference>
<dbReference type="InParanoid" id="G4TP55"/>
<dbReference type="EMBL" id="CAFZ01000202">
    <property type="protein sequence ID" value="CCA73098.1"/>
    <property type="molecule type" value="Genomic_DNA"/>
</dbReference>
<evidence type="ECO:0000256" key="1">
    <source>
        <dbReference type="SAM" id="Phobius"/>
    </source>
</evidence>
<accession>G4TP55</accession>
<name>G4TP55_SERID</name>
<feature type="transmembrane region" description="Helical" evidence="1">
    <location>
        <begin position="20"/>
        <end position="39"/>
    </location>
</feature>
<gene>
    <name evidence="3" type="ORF">PIIN_07052</name>
</gene>
<feature type="transmembrane region" description="Helical" evidence="1">
    <location>
        <begin position="228"/>
        <end position="252"/>
    </location>
</feature>
<dbReference type="HOGENOM" id="CLU_035509_1_3_1"/>
<feature type="domain" description="DUF6533" evidence="2">
    <location>
        <begin position="22"/>
        <end position="66"/>
    </location>
</feature>
<dbReference type="Pfam" id="PF20151">
    <property type="entry name" value="DUF6533"/>
    <property type="match status" value="1"/>
</dbReference>
<feature type="transmembrane region" description="Helical" evidence="1">
    <location>
        <begin position="108"/>
        <end position="131"/>
    </location>
</feature>
<dbReference type="OMA" id="RVVILWD"/>
<feature type="transmembrane region" description="Helical" evidence="1">
    <location>
        <begin position="186"/>
        <end position="207"/>
    </location>
</feature>
<feature type="transmembrane region" description="Helical" evidence="1">
    <location>
        <begin position="138"/>
        <end position="166"/>
    </location>
</feature>
<comment type="caution">
    <text evidence="3">The sequence shown here is derived from an EMBL/GenBank/DDBJ whole genome shotgun (WGS) entry which is preliminary data.</text>
</comment>
<feature type="transmembrane region" description="Helical" evidence="1">
    <location>
        <begin position="258"/>
        <end position="279"/>
    </location>
</feature>
<dbReference type="AlphaFoldDB" id="G4TP55"/>
<evidence type="ECO:0000259" key="2">
    <source>
        <dbReference type="Pfam" id="PF20151"/>
    </source>
</evidence>
<evidence type="ECO:0000313" key="3">
    <source>
        <dbReference type="EMBL" id="CCA73098.1"/>
    </source>
</evidence>
<protein>
    <recommendedName>
        <fullName evidence="2">DUF6533 domain-containing protein</fullName>
    </recommendedName>
</protein>
<sequence>MAPYTILDELTLAVGQISISRYLCGVALVLSLYDWLLLLEAESETVWKGRWTLPKIIYYFNRIVTPAGLMAANYQLTDQRSGVLSACMPLLHHPVFCSDVPSCRAYTFANSLIELLSFFLSNWLLTLRLVALYKRKPLVVWFLYTFLITSYLATLGLMVYTLYTFGLSIHYSSILHACSSNTRSPLMPAIFLAPAAYECTLFGLTGFKAWQDSKLFYQSSANAPFLTVLYRDGLICFVIMMGVRIWNVWIYATQPLSAAYLGIYLLWATMTILSTRVYLNLAFLVRGRHDTETAAVSRVKFASPHRLGGIQMRVQTTTVADNDQTITFGSGGRQNRRMLTTFDTVGILSFVYVRD</sequence>
<keyword evidence="1" id="KW-1133">Transmembrane helix</keyword>
<keyword evidence="1" id="KW-0812">Transmembrane</keyword>
<dbReference type="InterPro" id="IPR045340">
    <property type="entry name" value="DUF6533"/>
</dbReference>
<dbReference type="OrthoDB" id="3251775at2759"/>
<proteinExistence type="predicted"/>
<keyword evidence="1" id="KW-0472">Membrane</keyword>
<evidence type="ECO:0000313" key="4">
    <source>
        <dbReference type="Proteomes" id="UP000007148"/>
    </source>
</evidence>
<keyword evidence="4" id="KW-1185">Reference proteome</keyword>